<gene>
    <name evidence="2" type="ORF">LCGC14_2762410</name>
</gene>
<feature type="compositionally biased region" description="Basic and acidic residues" evidence="1">
    <location>
        <begin position="62"/>
        <end position="75"/>
    </location>
</feature>
<feature type="compositionally biased region" description="Basic residues" evidence="1">
    <location>
        <begin position="45"/>
        <end position="61"/>
    </location>
</feature>
<dbReference type="InterPro" id="IPR044925">
    <property type="entry name" value="His-Me_finger_sf"/>
</dbReference>
<dbReference type="InterPro" id="IPR004211">
    <property type="entry name" value="Endonuclease_7"/>
</dbReference>
<feature type="non-terminal residue" evidence="2">
    <location>
        <position position="135"/>
    </location>
</feature>
<dbReference type="InterPro" id="IPR038563">
    <property type="entry name" value="Endonuclease_7_sf"/>
</dbReference>
<evidence type="ECO:0000313" key="2">
    <source>
        <dbReference type="EMBL" id="KKK86524.1"/>
    </source>
</evidence>
<feature type="compositionally biased region" description="Basic and acidic residues" evidence="1">
    <location>
        <begin position="18"/>
        <end position="28"/>
    </location>
</feature>
<evidence type="ECO:0000256" key="1">
    <source>
        <dbReference type="SAM" id="MobiDB-lite"/>
    </source>
</evidence>
<comment type="caution">
    <text evidence="2">The sequence shown here is derived from an EMBL/GenBank/DDBJ whole genome shotgun (WGS) entry which is preliminary data.</text>
</comment>
<sequence length="135" mass="15672">MASEKIRQSKMKYQKSTKGRERHNEANARYKKTKKGKEANSRYSKSTKAKTTRKKYGRSKVKKESRVRYDKSTKGREAALKARHGSGAIECWNKFFEKQLGCCAICGRHQSELKQRLALDHDHETGEYRGLLCTR</sequence>
<dbReference type="Gene3D" id="3.40.1800.10">
    <property type="entry name" value="His-Me finger endonucleases"/>
    <property type="match status" value="1"/>
</dbReference>
<accession>A0A0F9B774</accession>
<feature type="region of interest" description="Disordered" evidence="1">
    <location>
        <begin position="1"/>
        <end position="75"/>
    </location>
</feature>
<protein>
    <submittedName>
        <fullName evidence="2">Uncharacterized protein</fullName>
    </submittedName>
</protein>
<proteinExistence type="predicted"/>
<name>A0A0F9B774_9ZZZZ</name>
<feature type="compositionally biased region" description="Basic residues" evidence="1">
    <location>
        <begin position="8"/>
        <end position="17"/>
    </location>
</feature>
<organism evidence="2">
    <name type="scientific">marine sediment metagenome</name>
    <dbReference type="NCBI Taxonomy" id="412755"/>
    <lineage>
        <taxon>unclassified sequences</taxon>
        <taxon>metagenomes</taxon>
        <taxon>ecological metagenomes</taxon>
    </lineage>
</organism>
<dbReference type="EMBL" id="LAZR01050806">
    <property type="protein sequence ID" value="KKK86524.1"/>
    <property type="molecule type" value="Genomic_DNA"/>
</dbReference>
<reference evidence="2" key="1">
    <citation type="journal article" date="2015" name="Nature">
        <title>Complex archaea that bridge the gap between prokaryotes and eukaryotes.</title>
        <authorList>
            <person name="Spang A."/>
            <person name="Saw J.H."/>
            <person name="Jorgensen S.L."/>
            <person name="Zaremba-Niedzwiedzka K."/>
            <person name="Martijn J."/>
            <person name="Lind A.E."/>
            <person name="van Eijk R."/>
            <person name="Schleper C."/>
            <person name="Guy L."/>
            <person name="Ettema T.J."/>
        </authorList>
    </citation>
    <scope>NUCLEOTIDE SEQUENCE</scope>
</reference>
<dbReference type="AlphaFoldDB" id="A0A0F9B774"/>
<dbReference type="SUPFAM" id="SSF54060">
    <property type="entry name" value="His-Me finger endonucleases"/>
    <property type="match status" value="1"/>
</dbReference>
<dbReference type="Pfam" id="PF02945">
    <property type="entry name" value="Endonuclease_7"/>
    <property type="match status" value="1"/>
</dbReference>